<evidence type="ECO:0000256" key="1">
    <source>
        <dbReference type="SAM" id="MobiDB-lite"/>
    </source>
</evidence>
<gene>
    <name evidence="2" type="ORF">V6N11_039870</name>
</gene>
<evidence type="ECO:0000313" key="3">
    <source>
        <dbReference type="Proteomes" id="UP001396334"/>
    </source>
</evidence>
<proteinExistence type="predicted"/>
<keyword evidence="3" id="KW-1185">Reference proteome</keyword>
<comment type="caution">
    <text evidence="2">The sequence shown here is derived from an EMBL/GenBank/DDBJ whole genome shotgun (WGS) entry which is preliminary data.</text>
</comment>
<accession>A0ABR2RFR8</accession>
<sequence>MTTWVRTPPVEISAARLSHHHHPTPSLGPAPSPSLSPLLNKTVPATPYGGGHNYLLLIGTRKFCRHHHTEAACIICLLIDTSKFVYPTRS</sequence>
<feature type="region of interest" description="Disordered" evidence="1">
    <location>
        <begin position="15"/>
        <end position="35"/>
    </location>
</feature>
<protein>
    <submittedName>
        <fullName evidence="2">Uncharacterized protein</fullName>
    </submittedName>
</protein>
<dbReference type="Proteomes" id="UP001396334">
    <property type="component" value="Unassembled WGS sequence"/>
</dbReference>
<dbReference type="EMBL" id="JBBPBN010000022">
    <property type="protein sequence ID" value="KAK9011788.1"/>
    <property type="molecule type" value="Genomic_DNA"/>
</dbReference>
<reference evidence="2 3" key="1">
    <citation type="journal article" date="2024" name="G3 (Bethesda)">
        <title>Genome assembly of Hibiscus sabdariffa L. provides insights into metabolisms of medicinal natural products.</title>
        <authorList>
            <person name="Kim T."/>
        </authorList>
    </citation>
    <scope>NUCLEOTIDE SEQUENCE [LARGE SCALE GENOMIC DNA]</scope>
    <source>
        <strain evidence="2">TK-2024</strain>
        <tissue evidence="2">Old leaves</tissue>
    </source>
</reference>
<organism evidence="2 3">
    <name type="scientific">Hibiscus sabdariffa</name>
    <name type="common">roselle</name>
    <dbReference type="NCBI Taxonomy" id="183260"/>
    <lineage>
        <taxon>Eukaryota</taxon>
        <taxon>Viridiplantae</taxon>
        <taxon>Streptophyta</taxon>
        <taxon>Embryophyta</taxon>
        <taxon>Tracheophyta</taxon>
        <taxon>Spermatophyta</taxon>
        <taxon>Magnoliopsida</taxon>
        <taxon>eudicotyledons</taxon>
        <taxon>Gunneridae</taxon>
        <taxon>Pentapetalae</taxon>
        <taxon>rosids</taxon>
        <taxon>malvids</taxon>
        <taxon>Malvales</taxon>
        <taxon>Malvaceae</taxon>
        <taxon>Malvoideae</taxon>
        <taxon>Hibiscus</taxon>
    </lineage>
</organism>
<evidence type="ECO:0000313" key="2">
    <source>
        <dbReference type="EMBL" id="KAK9011788.1"/>
    </source>
</evidence>
<name>A0ABR2RFR8_9ROSI</name>